<feature type="transmembrane region" description="Helical" evidence="5">
    <location>
        <begin position="157"/>
        <end position="180"/>
    </location>
</feature>
<feature type="transmembrane region" description="Helical" evidence="5">
    <location>
        <begin position="85"/>
        <end position="108"/>
    </location>
</feature>
<reference evidence="6 7" key="1">
    <citation type="journal article" date="2018" name="Nat. Ecol. Evol.">
        <title>Pezizomycetes genomes reveal the molecular basis of ectomycorrhizal truffle lifestyle.</title>
        <authorList>
            <person name="Murat C."/>
            <person name="Payen T."/>
            <person name="Noel B."/>
            <person name="Kuo A."/>
            <person name="Morin E."/>
            <person name="Chen J."/>
            <person name="Kohler A."/>
            <person name="Krizsan K."/>
            <person name="Balestrini R."/>
            <person name="Da Silva C."/>
            <person name="Montanini B."/>
            <person name="Hainaut M."/>
            <person name="Levati E."/>
            <person name="Barry K.W."/>
            <person name="Belfiori B."/>
            <person name="Cichocki N."/>
            <person name="Clum A."/>
            <person name="Dockter R.B."/>
            <person name="Fauchery L."/>
            <person name="Guy J."/>
            <person name="Iotti M."/>
            <person name="Le Tacon F."/>
            <person name="Lindquist E.A."/>
            <person name="Lipzen A."/>
            <person name="Malagnac F."/>
            <person name="Mello A."/>
            <person name="Molinier V."/>
            <person name="Miyauchi S."/>
            <person name="Poulain J."/>
            <person name="Riccioni C."/>
            <person name="Rubini A."/>
            <person name="Sitrit Y."/>
            <person name="Splivallo R."/>
            <person name="Traeger S."/>
            <person name="Wang M."/>
            <person name="Zifcakova L."/>
            <person name="Wipf D."/>
            <person name="Zambonelli A."/>
            <person name="Paolocci F."/>
            <person name="Nowrousian M."/>
            <person name="Ottonello S."/>
            <person name="Baldrian P."/>
            <person name="Spatafora J.W."/>
            <person name="Henrissat B."/>
            <person name="Nagy L.G."/>
            <person name="Aury J.M."/>
            <person name="Wincker P."/>
            <person name="Grigoriev I.V."/>
            <person name="Bonfante P."/>
            <person name="Martin F.M."/>
        </authorList>
    </citation>
    <scope>NUCLEOTIDE SEQUENCE [LARGE SCALE GENOMIC DNA]</scope>
    <source>
        <strain evidence="6 7">ATCC MYA-4762</strain>
    </source>
</reference>
<comment type="subcellular location">
    <subcellularLocation>
        <location evidence="1">Membrane</location>
        <topology evidence="1">Multi-pass membrane protein</topology>
    </subcellularLocation>
</comment>
<evidence type="ECO:0000256" key="3">
    <source>
        <dbReference type="ARBA" id="ARBA00022989"/>
    </source>
</evidence>
<dbReference type="GO" id="GO:0005886">
    <property type="term" value="C:plasma membrane"/>
    <property type="evidence" value="ECO:0007669"/>
    <property type="project" value="TreeGrafter"/>
</dbReference>
<dbReference type="GO" id="GO:0022857">
    <property type="term" value="F:transmembrane transporter activity"/>
    <property type="evidence" value="ECO:0007669"/>
    <property type="project" value="InterPro"/>
</dbReference>
<dbReference type="SUPFAM" id="SSF103473">
    <property type="entry name" value="MFS general substrate transporter"/>
    <property type="match status" value="1"/>
</dbReference>
<dbReference type="PANTHER" id="PTHR23502:SF48">
    <property type="entry name" value="MULTIDRUG TRANSPORTER, PUTATIVE (AFU_ORTHOLOGUE AFUA_5G02700)-RELATED"/>
    <property type="match status" value="1"/>
</dbReference>
<dbReference type="AlphaFoldDB" id="A0A3N4LJR5"/>
<dbReference type="InterPro" id="IPR036259">
    <property type="entry name" value="MFS_trans_sf"/>
</dbReference>
<keyword evidence="4 5" id="KW-0472">Membrane</keyword>
<dbReference type="EMBL" id="ML121566">
    <property type="protein sequence ID" value="RPB20891.1"/>
    <property type="molecule type" value="Genomic_DNA"/>
</dbReference>
<evidence type="ECO:0000313" key="6">
    <source>
        <dbReference type="EMBL" id="RPB20891.1"/>
    </source>
</evidence>
<dbReference type="OrthoDB" id="6770063at2759"/>
<evidence type="ECO:0000256" key="4">
    <source>
        <dbReference type="ARBA" id="ARBA00023136"/>
    </source>
</evidence>
<feature type="transmembrane region" description="Helical" evidence="5">
    <location>
        <begin position="186"/>
        <end position="204"/>
    </location>
</feature>
<dbReference type="Proteomes" id="UP000267821">
    <property type="component" value="Unassembled WGS sequence"/>
</dbReference>
<keyword evidence="3 5" id="KW-1133">Transmembrane helix</keyword>
<dbReference type="PANTHER" id="PTHR23502">
    <property type="entry name" value="MAJOR FACILITATOR SUPERFAMILY"/>
    <property type="match status" value="1"/>
</dbReference>
<evidence type="ECO:0000256" key="1">
    <source>
        <dbReference type="ARBA" id="ARBA00004141"/>
    </source>
</evidence>
<feature type="transmembrane region" description="Helical" evidence="5">
    <location>
        <begin position="361"/>
        <end position="380"/>
    </location>
</feature>
<evidence type="ECO:0000256" key="5">
    <source>
        <dbReference type="SAM" id="Phobius"/>
    </source>
</evidence>
<evidence type="ECO:0000256" key="2">
    <source>
        <dbReference type="ARBA" id="ARBA00022692"/>
    </source>
</evidence>
<dbReference type="InParanoid" id="A0A3N4LJR5"/>
<feature type="transmembrane region" description="Helical" evidence="5">
    <location>
        <begin position="249"/>
        <end position="272"/>
    </location>
</feature>
<sequence>MEPADHIPRRIITATGEKQNNKLVTFTIDDPENPKNWSKAFKWYITMVTSCVYFVVAFCSSVITADFEGVQKDLNTTMEIAVLSIILFENHICIDFVAVIFIIPCAVARNIETLLVCRLIDGIAFSAPMPLVGGSLADLWRTEERGIPMAAFSAAPLVLLLVSIHCFGFFYIFIYLYSLIFYYRWLYWNQLIFSGVTYAPTILLRRAKTLRKETGNDSYVTQQEVDRRPLGETLQVCLLRLFQLLFGELIISLISLYMSVLYGLLYMFFVAYPIVYEQEKGYSACITGLMFIPSPLGSSCPPRALHPSINTILSSHLAEIRVIPMMVSCWAIPIDLSIFARTSYPRLDRLLLGLQKKKKKNVGFGFIFLYITTRQITISLTRTEYQKLATSALAAKTFLRSMWGGCTVLFTNQMYARLAYEWATTLLAFIALARCTSWELRFASTRNSPQTMRLYLQTPPATLRSTVTKCIAYLSKRDFP</sequence>
<dbReference type="STRING" id="1051890.A0A3N4LJR5"/>
<keyword evidence="7" id="KW-1185">Reference proteome</keyword>
<protein>
    <submittedName>
        <fullName evidence="6">MFS general substrate transporter</fullName>
    </submittedName>
</protein>
<gene>
    <name evidence="6" type="ORF">L211DRAFT_863153</name>
</gene>
<accession>A0A3N4LJR5</accession>
<name>A0A3N4LJR5_9PEZI</name>
<dbReference type="InterPro" id="IPR011701">
    <property type="entry name" value="MFS"/>
</dbReference>
<keyword evidence="2 5" id="KW-0812">Transmembrane</keyword>
<feature type="transmembrane region" description="Helical" evidence="5">
    <location>
        <begin position="43"/>
        <end position="65"/>
    </location>
</feature>
<organism evidence="6 7">
    <name type="scientific">Terfezia boudieri ATCC MYA-4762</name>
    <dbReference type="NCBI Taxonomy" id="1051890"/>
    <lineage>
        <taxon>Eukaryota</taxon>
        <taxon>Fungi</taxon>
        <taxon>Dikarya</taxon>
        <taxon>Ascomycota</taxon>
        <taxon>Pezizomycotina</taxon>
        <taxon>Pezizomycetes</taxon>
        <taxon>Pezizales</taxon>
        <taxon>Pezizaceae</taxon>
        <taxon>Terfezia</taxon>
    </lineage>
</organism>
<dbReference type="Pfam" id="PF07690">
    <property type="entry name" value="MFS_1"/>
    <property type="match status" value="1"/>
</dbReference>
<evidence type="ECO:0000313" key="7">
    <source>
        <dbReference type="Proteomes" id="UP000267821"/>
    </source>
</evidence>
<proteinExistence type="predicted"/>
<dbReference type="Gene3D" id="1.20.1250.20">
    <property type="entry name" value="MFS general substrate transporter like domains"/>
    <property type="match status" value="1"/>
</dbReference>